<proteinExistence type="evidence at transcript level"/>
<protein>
    <submittedName>
        <fullName evidence="1">Uncharacterized protein</fullName>
    </submittedName>
</protein>
<sequence length="51" mass="5036">MGERELGAGHEHARAAVVLGHVLGETECDAAAGAAVHVEHGAAHGGAQAEQ</sequence>
<evidence type="ECO:0000313" key="1">
    <source>
        <dbReference type="EMBL" id="ACG38559.1"/>
    </source>
</evidence>
<dbReference type="AlphaFoldDB" id="B6TN76"/>
<name>B6TN76_MAIZE</name>
<organism evidence="1">
    <name type="scientific">Zea mays</name>
    <name type="common">Maize</name>
    <dbReference type="NCBI Taxonomy" id="4577"/>
    <lineage>
        <taxon>Eukaryota</taxon>
        <taxon>Viridiplantae</taxon>
        <taxon>Streptophyta</taxon>
        <taxon>Embryophyta</taxon>
        <taxon>Tracheophyta</taxon>
        <taxon>Spermatophyta</taxon>
        <taxon>Magnoliopsida</taxon>
        <taxon>Liliopsida</taxon>
        <taxon>Poales</taxon>
        <taxon>Poaceae</taxon>
        <taxon>PACMAD clade</taxon>
        <taxon>Panicoideae</taxon>
        <taxon>Andropogonodae</taxon>
        <taxon>Andropogoneae</taxon>
        <taxon>Tripsacinae</taxon>
        <taxon>Zea</taxon>
    </lineage>
</organism>
<dbReference type="EMBL" id="EU966441">
    <property type="protein sequence ID" value="ACG38559.1"/>
    <property type="molecule type" value="mRNA"/>
</dbReference>
<accession>B6TN76</accession>
<reference evidence="1" key="1">
    <citation type="journal article" date="2009" name="Plant Mol. Biol.">
        <title>Insights into corn genes derived from large-scale cDNA sequencing.</title>
        <authorList>
            <person name="Alexandrov N.N."/>
            <person name="Brover V.V."/>
            <person name="Freidin S."/>
            <person name="Troukhan M.E."/>
            <person name="Tatarinova T.V."/>
            <person name="Zhang H."/>
            <person name="Swaller T.J."/>
            <person name="Lu Y.P."/>
            <person name="Bouck J."/>
            <person name="Flavell R.B."/>
            <person name="Feldmann K.A."/>
        </authorList>
    </citation>
    <scope>NUCLEOTIDE SEQUENCE</scope>
</reference>